<proteinExistence type="predicted"/>
<evidence type="ECO:0000313" key="2">
    <source>
        <dbReference type="EMBL" id="HDR00234.1"/>
    </source>
</evidence>
<evidence type="ECO:0000256" key="1">
    <source>
        <dbReference type="SAM" id="MobiDB-lite"/>
    </source>
</evidence>
<feature type="region of interest" description="Disordered" evidence="1">
    <location>
        <begin position="133"/>
        <end position="159"/>
    </location>
</feature>
<organism evidence="2">
    <name type="scientific">candidate division WOR-3 bacterium</name>
    <dbReference type="NCBI Taxonomy" id="2052148"/>
    <lineage>
        <taxon>Bacteria</taxon>
        <taxon>Bacteria division WOR-3</taxon>
    </lineage>
</organism>
<reference evidence="2" key="1">
    <citation type="journal article" date="2020" name="mSystems">
        <title>Genome- and Community-Level Interaction Insights into Carbon Utilization and Element Cycling Functions of Hydrothermarchaeota in Hydrothermal Sediment.</title>
        <authorList>
            <person name="Zhou Z."/>
            <person name="Liu Y."/>
            <person name="Xu W."/>
            <person name="Pan J."/>
            <person name="Luo Z.H."/>
            <person name="Li M."/>
        </authorList>
    </citation>
    <scope>NUCLEOTIDE SEQUENCE [LARGE SCALE GENOMIC DNA]</scope>
    <source>
        <strain evidence="2">SpSt-1182</strain>
    </source>
</reference>
<dbReference type="Pfam" id="PF05991">
    <property type="entry name" value="NYN_YacP"/>
    <property type="match status" value="1"/>
</dbReference>
<dbReference type="PANTHER" id="PTHR34547:SF1">
    <property type="entry name" value="YACP-LIKE NYN DOMAIN PROTEIN"/>
    <property type="match status" value="1"/>
</dbReference>
<protein>
    <recommendedName>
        <fullName evidence="3">NYN domain-containing protein</fullName>
    </recommendedName>
</protein>
<accession>A0A7V0T775</accession>
<comment type="caution">
    <text evidence="2">The sequence shown here is derived from an EMBL/GenBank/DDBJ whole genome shotgun (WGS) entry which is preliminary data.</text>
</comment>
<name>A0A7V0T775_UNCW3</name>
<dbReference type="AlphaFoldDB" id="A0A7V0T775"/>
<dbReference type="EMBL" id="DSBX01000313">
    <property type="protein sequence ID" value="HDR00234.1"/>
    <property type="molecule type" value="Genomic_DNA"/>
</dbReference>
<dbReference type="InterPro" id="IPR010298">
    <property type="entry name" value="YacP-like"/>
</dbReference>
<dbReference type="Proteomes" id="UP000885672">
    <property type="component" value="Unassembled WGS sequence"/>
</dbReference>
<evidence type="ECO:0008006" key="3">
    <source>
        <dbReference type="Google" id="ProtNLM"/>
    </source>
</evidence>
<sequence>MLTAMRPGYLVDGYNVIHREPVLKLLLDADAESAREKLIGLLADFRAQRRVRMTVVFDGRAGTGLDAHTRALGVEVVYARYPESADDRIVALVGRSRHPRSLTVVSSDRGLVARCRDHGAHSLGAEEFLARAREARSGQAPGRTSEPGEKPEMKPGDSAEWAEYFRKGGVDVDSGDGVW</sequence>
<feature type="compositionally biased region" description="Basic and acidic residues" evidence="1">
    <location>
        <begin position="146"/>
        <end position="159"/>
    </location>
</feature>
<gene>
    <name evidence="2" type="ORF">ENN51_08145</name>
</gene>
<dbReference type="PANTHER" id="PTHR34547">
    <property type="entry name" value="YACP-LIKE NYN DOMAIN PROTEIN"/>
    <property type="match status" value="1"/>
</dbReference>